<dbReference type="EMBL" id="JAODUP010000569">
    <property type="protein sequence ID" value="KAK2147119.1"/>
    <property type="molecule type" value="Genomic_DNA"/>
</dbReference>
<dbReference type="Proteomes" id="UP001208570">
    <property type="component" value="Unassembled WGS sequence"/>
</dbReference>
<dbReference type="AlphaFoldDB" id="A0AAD9J636"/>
<feature type="transmembrane region" description="Helical" evidence="6">
    <location>
        <begin position="410"/>
        <end position="434"/>
    </location>
</feature>
<feature type="transmembrane region" description="Helical" evidence="6">
    <location>
        <begin position="235"/>
        <end position="258"/>
    </location>
</feature>
<keyword evidence="3 6" id="KW-0812">Transmembrane</keyword>
<organism evidence="8 9">
    <name type="scientific">Paralvinella palmiformis</name>
    <dbReference type="NCBI Taxonomy" id="53620"/>
    <lineage>
        <taxon>Eukaryota</taxon>
        <taxon>Metazoa</taxon>
        <taxon>Spiralia</taxon>
        <taxon>Lophotrochozoa</taxon>
        <taxon>Annelida</taxon>
        <taxon>Polychaeta</taxon>
        <taxon>Sedentaria</taxon>
        <taxon>Canalipalpata</taxon>
        <taxon>Terebellida</taxon>
        <taxon>Terebelliformia</taxon>
        <taxon>Alvinellidae</taxon>
        <taxon>Paralvinella</taxon>
    </lineage>
</organism>
<dbReference type="GO" id="GO:0005254">
    <property type="term" value="F:chloride channel activity"/>
    <property type="evidence" value="ECO:0007669"/>
    <property type="project" value="TreeGrafter"/>
</dbReference>
<dbReference type="InterPro" id="IPR007632">
    <property type="entry name" value="Anoctamin"/>
</dbReference>
<gene>
    <name evidence="8" type="ORF">LSH36_569g02023</name>
</gene>
<evidence type="ECO:0000256" key="5">
    <source>
        <dbReference type="ARBA" id="ARBA00023136"/>
    </source>
</evidence>
<evidence type="ECO:0000313" key="8">
    <source>
        <dbReference type="EMBL" id="KAK2147119.1"/>
    </source>
</evidence>
<evidence type="ECO:0000256" key="2">
    <source>
        <dbReference type="ARBA" id="ARBA00009671"/>
    </source>
</evidence>
<name>A0AAD9J636_9ANNE</name>
<feature type="transmembrane region" description="Helical" evidence="6">
    <location>
        <begin position="359"/>
        <end position="382"/>
    </location>
</feature>
<feature type="transmembrane region" description="Helical" evidence="6">
    <location>
        <begin position="279"/>
        <end position="302"/>
    </location>
</feature>
<keyword evidence="4 6" id="KW-1133">Transmembrane helix</keyword>
<dbReference type="PANTHER" id="PTHR12308">
    <property type="entry name" value="ANOCTAMIN"/>
    <property type="match status" value="1"/>
</dbReference>
<dbReference type="PANTHER" id="PTHR12308:SF83">
    <property type="entry name" value="ANOCTAMIN"/>
    <property type="match status" value="1"/>
</dbReference>
<evidence type="ECO:0000256" key="4">
    <source>
        <dbReference type="ARBA" id="ARBA00022989"/>
    </source>
</evidence>
<comment type="similarity">
    <text evidence="2 6">Belongs to the anoctamin family.</text>
</comment>
<protein>
    <recommendedName>
        <fullName evidence="6">Anoctamin</fullName>
    </recommendedName>
</protein>
<evidence type="ECO:0000256" key="3">
    <source>
        <dbReference type="ARBA" id="ARBA00022692"/>
    </source>
</evidence>
<comment type="caution">
    <text evidence="8">The sequence shown here is derived from an EMBL/GenBank/DDBJ whole genome shotgun (WGS) entry which is preliminary data.</text>
</comment>
<keyword evidence="9" id="KW-1185">Reference proteome</keyword>
<evidence type="ECO:0000256" key="1">
    <source>
        <dbReference type="ARBA" id="ARBA00004141"/>
    </source>
</evidence>
<feature type="domain" description="Anoctamin transmembrane" evidence="7">
    <location>
        <begin position="24"/>
        <end position="329"/>
    </location>
</feature>
<proteinExistence type="inferred from homology"/>
<dbReference type="GO" id="GO:0005886">
    <property type="term" value="C:plasma membrane"/>
    <property type="evidence" value="ECO:0007669"/>
    <property type="project" value="TreeGrafter"/>
</dbReference>
<feature type="transmembrane region" description="Helical" evidence="6">
    <location>
        <begin position="35"/>
        <end position="59"/>
    </location>
</feature>
<evidence type="ECO:0000313" key="9">
    <source>
        <dbReference type="Proteomes" id="UP001208570"/>
    </source>
</evidence>
<feature type="transmembrane region" description="Helical" evidence="6">
    <location>
        <begin position="190"/>
        <end position="215"/>
    </location>
</feature>
<comment type="subcellular location">
    <subcellularLocation>
        <location evidence="1 6">Membrane</location>
        <topology evidence="1 6">Multi-pass membrane protein</topology>
    </subcellularLocation>
</comment>
<dbReference type="Pfam" id="PF04547">
    <property type="entry name" value="Anoctamin"/>
    <property type="match status" value="1"/>
</dbReference>
<keyword evidence="5 6" id="KW-0472">Membrane</keyword>
<feature type="transmembrane region" description="Helical" evidence="6">
    <location>
        <begin position="487"/>
        <end position="509"/>
    </location>
</feature>
<evidence type="ECO:0000256" key="6">
    <source>
        <dbReference type="RuleBase" id="RU280814"/>
    </source>
</evidence>
<evidence type="ECO:0000259" key="7">
    <source>
        <dbReference type="Pfam" id="PF04547"/>
    </source>
</evidence>
<accession>A0AAD9J636</accession>
<feature type="transmembrane region" description="Helical" evidence="6">
    <location>
        <begin position="112"/>
        <end position="131"/>
    </location>
</feature>
<sequence length="586" mass="67795">MRRLLYENWSWWRTFYKVQPLDYIKTYFGEKIGLYFTWLGFYTSMLFLPSIIGFVVFIYGVATINQNVIAEEGCDKSNNFTMCPLCNSRCPYWPYSAVCADIRASHMFDNGATVFFTCFMSLWGTVFLELWKRKQASLQFQWNLFNYEEEEEPPRPEYLVKLANSQFKKKHRVSGIEEPYLPFWRRKVPIYLGSVSTVIFMCLVALSFVFGVIAYRMTVRAALYLSENPMIYNNAGIVTSATAACLNLLVILILNYLYGKAAVCLTDMECHRTQSNYDYALNFKIYILKFVNFYSSLIYIAFFKSRFTGYPGDYNTLFGARQEEDPDKDDNKKKLKPWEKDYLLDTLGPRGLYEEYLEMLIQFGFVTLFVAAFPLAPLCALLNNIIEIRSDAGKLTKVYRRPVAITAKNIGVWYSIMYGIAKIAIVSNAFIIAFTSSFVQRLVYQYAYSLDHSYHGYTNNSLAYFNVSDFEPGNNKYDYTKQHWNTVAAQFALVVVYQNVILMLTNFIAHIIPDMPGHLEVQHLQEKHLVNEMIIKTELKHAMSSNAAGGSDNEVVFKPDLRPEVELKTLTKRCLHSDERCSTSEV</sequence>
<reference evidence="8" key="1">
    <citation type="journal article" date="2023" name="Mol. Biol. Evol.">
        <title>Third-Generation Sequencing Reveals the Adaptive Role of the Epigenome in Three Deep-Sea Polychaetes.</title>
        <authorList>
            <person name="Perez M."/>
            <person name="Aroh O."/>
            <person name="Sun Y."/>
            <person name="Lan Y."/>
            <person name="Juniper S.K."/>
            <person name="Young C.R."/>
            <person name="Angers B."/>
            <person name="Qian P.Y."/>
        </authorList>
    </citation>
    <scope>NUCLEOTIDE SEQUENCE</scope>
    <source>
        <strain evidence="8">P08H-3</strain>
    </source>
</reference>
<dbReference type="InterPro" id="IPR049452">
    <property type="entry name" value="Anoctamin_TM"/>
</dbReference>